<protein>
    <submittedName>
        <fullName evidence="1">Uncharacterized protein</fullName>
    </submittedName>
</protein>
<gene>
    <name evidence="1" type="ORF">GGR43_000706</name>
</gene>
<dbReference type="EMBL" id="JACIDT010000002">
    <property type="protein sequence ID" value="MBB3925005.1"/>
    <property type="molecule type" value="Genomic_DNA"/>
</dbReference>
<comment type="caution">
    <text evidence="1">The sequence shown here is derived from an EMBL/GenBank/DDBJ whole genome shotgun (WGS) entry which is preliminary data.</text>
</comment>
<accession>A0A7W6FNR4</accession>
<organism evidence="1 2">
    <name type="scientific">Sphingobium jiangsuense</name>
    <dbReference type="NCBI Taxonomy" id="870476"/>
    <lineage>
        <taxon>Bacteria</taxon>
        <taxon>Pseudomonadati</taxon>
        <taxon>Pseudomonadota</taxon>
        <taxon>Alphaproteobacteria</taxon>
        <taxon>Sphingomonadales</taxon>
        <taxon>Sphingomonadaceae</taxon>
        <taxon>Sphingobium</taxon>
    </lineage>
</organism>
<evidence type="ECO:0000313" key="1">
    <source>
        <dbReference type="EMBL" id="MBB3925005.1"/>
    </source>
</evidence>
<reference evidence="1 2" key="1">
    <citation type="submission" date="2020-08" db="EMBL/GenBank/DDBJ databases">
        <title>Genomic Encyclopedia of Type Strains, Phase IV (KMG-IV): sequencing the most valuable type-strain genomes for metagenomic binning, comparative biology and taxonomic classification.</title>
        <authorList>
            <person name="Goeker M."/>
        </authorList>
    </citation>
    <scope>NUCLEOTIDE SEQUENCE [LARGE SCALE GENOMIC DNA]</scope>
    <source>
        <strain evidence="1 2">DSM 26189</strain>
    </source>
</reference>
<evidence type="ECO:0000313" key="2">
    <source>
        <dbReference type="Proteomes" id="UP000571950"/>
    </source>
</evidence>
<dbReference type="Proteomes" id="UP000571950">
    <property type="component" value="Unassembled WGS sequence"/>
</dbReference>
<dbReference type="RefSeq" id="WP_188070568.1">
    <property type="nucleotide sequence ID" value="NZ_BSPS01000022.1"/>
</dbReference>
<name>A0A7W6FNR4_9SPHN</name>
<proteinExistence type="predicted"/>
<keyword evidence="2" id="KW-1185">Reference proteome</keyword>
<dbReference type="AlphaFoldDB" id="A0A7W6FNR4"/>
<sequence>MTKNERLIWVKSGRATSVRLELVDPKSDRRPMAAFLFGQEGQGFDKLSPNGFLYRPYVSTLGRNHAFGMVVSILRRFPMRFLIPLR</sequence>